<dbReference type="Gene3D" id="3.30.9.100">
    <property type="match status" value="1"/>
</dbReference>
<reference evidence="2 3" key="1">
    <citation type="submission" date="2019-03" db="EMBL/GenBank/DDBJ databases">
        <title>Genomic Encyclopedia of Archaeal and Bacterial Type Strains, Phase II (KMG-II): from individual species to whole genera.</title>
        <authorList>
            <person name="Goeker M."/>
        </authorList>
    </citation>
    <scope>NUCLEOTIDE SEQUENCE [LARGE SCALE GENOMIC DNA]</scope>
    <source>
        <strain evidence="2 3">DSM 45499</strain>
    </source>
</reference>
<dbReference type="SUPFAM" id="SSF51905">
    <property type="entry name" value="FAD/NAD(P)-binding domain"/>
    <property type="match status" value="1"/>
</dbReference>
<dbReference type="InterPro" id="IPR002938">
    <property type="entry name" value="FAD-bd"/>
</dbReference>
<gene>
    <name evidence="2" type="ORF">CLV71_12183</name>
</gene>
<dbReference type="GO" id="GO:0071949">
    <property type="term" value="F:FAD binding"/>
    <property type="evidence" value="ECO:0007669"/>
    <property type="project" value="InterPro"/>
</dbReference>
<dbReference type="EMBL" id="SOCP01000021">
    <property type="protein sequence ID" value="TDV41017.1"/>
    <property type="molecule type" value="Genomic_DNA"/>
</dbReference>
<dbReference type="PANTHER" id="PTHR43422:SF3">
    <property type="entry name" value="THIAMINE THIAZOLE SYNTHASE"/>
    <property type="match status" value="1"/>
</dbReference>
<evidence type="ECO:0000259" key="1">
    <source>
        <dbReference type="Pfam" id="PF01494"/>
    </source>
</evidence>
<evidence type="ECO:0000313" key="2">
    <source>
        <dbReference type="EMBL" id="TDV41017.1"/>
    </source>
</evidence>
<keyword evidence="3" id="KW-1185">Reference proteome</keyword>
<dbReference type="PANTHER" id="PTHR43422">
    <property type="entry name" value="THIAMINE THIAZOLE SYNTHASE"/>
    <property type="match status" value="1"/>
</dbReference>
<dbReference type="Pfam" id="PF01494">
    <property type="entry name" value="FAD_binding_3"/>
    <property type="match status" value="1"/>
</dbReference>
<organism evidence="2 3">
    <name type="scientific">Actinophytocola oryzae</name>
    <dbReference type="NCBI Taxonomy" id="502181"/>
    <lineage>
        <taxon>Bacteria</taxon>
        <taxon>Bacillati</taxon>
        <taxon>Actinomycetota</taxon>
        <taxon>Actinomycetes</taxon>
        <taxon>Pseudonocardiales</taxon>
        <taxon>Pseudonocardiaceae</taxon>
    </lineage>
</organism>
<evidence type="ECO:0000313" key="3">
    <source>
        <dbReference type="Proteomes" id="UP000294927"/>
    </source>
</evidence>
<name>A0A4R7UY20_9PSEU</name>
<dbReference type="Gene3D" id="3.50.50.60">
    <property type="entry name" value="FAD/NAD(P)-binding domain"/>
    <property type="match status" value="1"/>
</dbReference>
<accession>A0A4R7UY20</accession>
<sequence length="422" mass="46020">MAGILAARVLAETYERVTVVERDRFHADADHRRGVPQGHHFHTLLLRGTRLLDTLFPGLSDELVEAGAVRTNLLGQARVVLAGHELCRVTTGHTIQLTRPLLDRHVRARLAAVPNVKLLDGCEVGGLRTTGDRVTGVRVAHRTGRVVAETITADLVVDAMGRAGRTASWLPGLGFDAPPQERIKADIAYVSRLVRFPEHARPADQLVLVGAVPGRPRGFILGRQEDDRWMLTVVGMAGDHPPTDDAGLLDFVATAAPADVMASIRAAEPVEEPSTHRFPASVWRHYERLRRFPAGLLAFGDSICSFNPVYGQGMTVAALEADALRRCLADGEQDLARRFHRAAARIVAPAWQLNAGGDLALPEIEGHRPLSVRLVNRYVARLQRIAEHDPVVAATFLRVAGLLAPPSSMMAPRILARALTRR</sequence>
<feature type="domain" description="FAD-binding" evidence="1">
    <location>
        <begin position="2"/>
        <end position="330"/>
    </location>
</feature>
<proteinExistence type="predicted"/>
<dbReference type="InterPro" id="IPR036188">
    <property type="entry name" value="FAD/NAD-bd_sf"/>
</dbReference>
<dbReference type="Proteomes" id="UP000294927">
    <property type="component" value="Unassembled WGS sequence"/>
</dbReference>
<dbReference type="AlphaFoldDB" id="A0A4R7UY20"/>
<protein>
    <submittedName>
        <fullName evidence="2">2-polyprenyl-6-methoxyphenol hydroxylase-like FAD-dependent oxidoreductase</fullName>
    </submittedName>
</protein>
<comment type="caution">
    <text evidence="2">The sequence shown here is derived from an EMBL/GenBank/DDBJ whole genome shotgun (WGS) entry which is preliminary data.</text>
</comment>